<comment type="caution">
    <text evidence="11">The sequence shown here is derived from an EMBL/GenBank/DDBJ whole genome shotgun (WGS) entry which is preliminary data.</text>
</comment>
<evidence type="ECO:0000259" key="10">
    <source>
        <dbReference type="PROSITE" id="PS50071"/>
    </source>
</evidence>
<organism evidence="11 12">
    <name type="scientific">Ridgeia piscesae</name>
    <name type="common">Tubeworm</name>
    <dbReference type="NCBI Taxonomy" id="27915"/>
    <lineage>
        <taxon>Eukaryota</taxon>
        <taxon>Metazoa</taxon>
        <taxon>Spiralia</taxon>
        <taxon>Lophotrochozoa</taxon>
        <taxon>Annelida</taxon>
        <taxon>Polychaeta</taxon>
        <taxon>Sedentaria</taxon>
        <taxon>Canalipalpata</taxon>
        <taxon>Sabellida</taxon>
        <taxon>Siboglinidae</taxon>
        <taxon>Ridgeia</taxon>
    </lineage>
</organism>
<feature type="region of interest" description="Disordered" evidence="9">
    <location>
        <begin position="137"/>
        <end position="183"/>
    </location>
</feature>
<dbReference type="FunFam" id="1.10.10.60:FF:000059">
    <property type="entry name" value="TGFB-induced factor homeobox 1"/>
    <property type="match status" value="1"/>
</dbReference>
<keyword evidence="5" id="KW-0804">Transcription</keyword>
<reference evidence="11" key="1">
    <citation type="journal article" date="2023" name="Mol. Biol. Evol.">
        <title>Third-Generation Sequencing Reveals the Adaptive Role of the Epigenome in Three Deep-Sea Polychaetes.</title>
        <authorList>
            <person name="Perez M."/>
            <person name="Aroh O."/>
            <person name="Sun Y."/>
            <person name="Lan Y."/>
            <person name="Juniper S.K."/>
            <person name="Young C.R."/>
            <person name="Angers B."/>
            <person name="Qian P.Y."/>
        </authorList>
    </citation>
    <scope>NUCLEOTIDE SEQUENCE</scope>
    <source>
        <strain evidence="11">R07B-5</strain>
    </source>
</reference>
<accession>A0AAD9NWV8</accession>
<dbReference type="InterPro" id="IPR050224">
    <property type="entry name" value="TALE_homeobox"/>
</dbReference>
<comment type="subcellular location">
    <subcellularLocation>
        <location evidence="1 8">Nucleus</location>
    </subcellularLocation>
</comment>
<feature type="DNA-binding region" description="Homeobox" evidence="8">
    <location>
        <begin position="25"/>
        <end position="87"/>
    </location>
</feature>
<evidence type="ECO:0000256" key="2">
    <source>
        <dbReference type="ARBA" id="ARBA00023015"/>
    </source>
</evidence>
<dbReference type="CDD" id="cd00086">
    <property type="entry name" value="homeodomain"/>
    <property type="match status" value="1"/>
</dbReference>
<dbReference type="InterPro" id="IPR008422">
    <property type="entry name" value="KN_HD"/>
</dbReference>
<evidence type="ECO:0000256" key="3">
    <source>
        <dbReference type="ARBA" id="ARBA00023125"/>
    </source>
</evidence>
<sequence>MRSWFDEFDDSETDKMGDNDLTDSSKKRRGNLPKESVRILRQWLYDHRYNAYPTDQEKLELSQAANLTVLQVCNWFINARRRILPEIIKKEGDDPMQYTLTRKHRQSLPETGVKSEQLTAGFLKAYIPGIPADLSTQTGPASRGVVDAGSSGASDMDEDYKDGYDSECSSDKSSRSYVSSMSPKCDRYEDSVKTLHHTDALCQPALPPAELGPAENSKDDISCFQMLVDVAIAQLHEMERQKRREITPAPHLGRNPVPTPAGFPF</sequence>
<dbReference type="PANTHER" id="PTHR11850">
    <property type="entry name" value="HOMEOBOX PROTEIN TRANSCRIPTION FACTORS"/>
    <property type="match status" value="1"/>
</dbReference>
<keyword evidence="2" id="KW-0805">Transcription regulation</keyword>
<evidence type="ECO:0000256" key="8">
    <source>
        <dbReference type="PROSITE-ProRule" id="PRU00108"/>
    </source>
</evidence>
<dbReference type="SUPFAM" id="SSF46689">
    <property type="entry name" value="Homeodomain-like"/>
    <property type="match status" value="1"/>
</dbReference>
<gene>
    <name evidence="11" type="ORF">NP493_291g02053</name>
</gene>
<keyword evidence="3 8" id="KW-0238">DNA-binding</keyword>
<evidence type="ECO:0000313" key="12">
    <source>
        <dbReference type="Proteomes" id="UP001209878"/>
    </source>
</evidence>
<dbReference type="EMBL" id="JAODUO010000290">
    <property type="protein sequence ID" value="KAK2183946.1"/>
    <property type="molecule type" value="Genomic_DNA"/>
</dbReference>
<dbReference type="SMART" id="SM00389">
    <property type="entry name" value="HOX"/>
    <property type="match status" value="1"/>
</dbReference>
<feature type="region of interest" description="Disordered" evidence="9">
    <location>
        <begin position="243"/>
        <end position="265"/>
    </location>
</feature>
<dbReference type="GO" id="GO:0003677">
    <property type="term" value="F:DNA binding"/>
    <property type="evidence" value="ECO:0007669"/>
    <property type="project" value="UniProtKB-UniRule"/>
</dbReference>
<feature type="region of interest" description="Disordered" evidence="9">
    <location>
        <begin position="1"/>
        <end position="29"/>
    </location>
</feature>
<dbReference type="Proteomes" id="UP001209878">
    <property type="component" value="Unassembled WGS sequence"/>
</dbReference>
<protein>
    <recommendedName>
        <fullName evidence="10">Homeobox domain-containing protein</fullName>
    </recommendedName>
</protein>
<dbReference type="InterPro" id="IPR001356">
    <property type="entry name" value="HD"/>
</dbReference>
<evidence type="ECO:0000256" key="6">
    <source>
        <dbReference type="ARBA" id="ARBA00023242"/>
    </source>
</evidence>
<evidence type="ECO:0000256" key="4">
    <source>
        <dbReference type="ARBA" id="ARBA00023155"/>
    </source>
</evidence>
<evidence type="ECO:0000256" key="5">
    <source>
        <dbReference type="ARBA" id="ARBA00023163"/>
    </source>
</evidence>
<dbReference type="PROSITE" id="PS50071">
    <property type="entry name" value="HOMEOBOX_2"/>
    <property type="match status" value="1"/>
</dbReference>
<dbReference type="Pfam" id="PF05920">
    <property type="entry name" value="Homeobox_KN"/>
    <property type="match status" value="1"/>
</dbReference>
<proteinExistence type="inferred from homology"/>
<keyword evidence="4 8" id="KW-0371">Homeobox</keyword>
<feature type="compositionally biased region" description="Acidic residues" evidence="9">
    <location>
        <begin position="1"/>
        <end position="12"/>
    </location>
</feature>
<feature type="domain" description="Homeobox" evidence="10">
    <location>
        <begin position="23"/>
        <end position="86"/>
    </location>
</feature>
<keyword evidence="12" id="KW-1185">Reference proteome</keyword>
<evidence type="ECO:0000256" key="9">
    <source>
        <dbReference type="SAM" id="MobiDB-lite"/>
    </source>
</evidence>
<evidence type="ECO:0000313" key="11">
    <source>
        <dbReference type="EMBL" id="KAK2183946.1"/>
    </source>
</evidence>
<dbReference type="AlphaFoldDB" id="A0AAD9NWV8"/>
<dbReference type="InterPro" id="IPR009057">
    <property type="entry name" value="Homeodomain-like_sf"/>
</dbReference>
<dbReference type="GO" id="GO:0006355">
    <property type="term" value="P:regulation of DNA-templated transcription"/>
    <property type="evidence" value="ECO:0007669"/>
    <property type="project" value="InterPro"/>
</dbReference>
<keyword evidence="6 8" id="KW-0539">Nucleus</keyword>
<evidence type="ECO:0000256" key="7">
    <source>
        <dbReference type="ARBA" id="ARBA00038021"/>
    </source>
</evidence>
<dbReference type="GO" id="GO:0005634">
    <property type="term" value="C:nucleus"/>
    <property type="evidence" value="ECO:0007669"/>
    <property type="project" value="UniProtKB-SubCell"/>
</dbReference>
<evidence type="ECO:0000256" key="1">
    <source>
        <dbReference type="ARBA" id="ARBA00004123"/>
    </source>
</evidence>
<comment type="similarity">
    <text evidence="7">Belongs to the TALE/TGIF homeobox family.</text>
</comment>
<name>A0AAD9NWV8_RIDPI</name>
<feature type="compositionally biased region" description="Basic and acidic residues" evidence="9">
    <location>
        <begin position="161"/>
        <end position="174"/>
    </location>
</feature>
<dbReference type="Gene3D" id="1.10.10.60">
    <property type="entry name" value="Homeodomain-like"/>
    <property type="match status" value="1"/>
</dbReference>